<comment type="caution">
    <text evidence="3">The sequence shown here is derived from an EMBL/GenBank/DDBJ whole genome shotgun (WGS) entry which is preliminary data.</text>
</comment>
<keyword evidence="2" id="KW-0812">Transmembrane</keyword>
<keyword evidence="2" id="KW-1133">Transmembrane helix</keyword>
<name>A0ABV3DDH1_9ACTN</name>
<feature type="compositionally biased region" description="Low complexity" evidence="1">
    <location>
        <begin position="27"/>
        <end position="37"/>
    </location>
</feature>
<protein>
    <submittedName>
        <fullName evidence="3">Uncharacterized protein</fullName>
    </submittedName>
</protein>
<dbReference type="RefSeq" id="WP_358351885.1">
    <property type="nucleotide sequence ID" value="NZ_JBEZFP010000018.1"/>
</dbReference>
<reference evidence="3 4" key="1">
    <citation type="submission" date="2024-06" db="EMBL/GenBank/DDBJ databases">
        <title>The Natural Products Discovery Center: Release of the First 8490 Sequenced Strains for Exploring Actinobacteria Biosynthetic Diversity.</title>
        <authorList>
            <person name="Kalkreuter E."/>
            <person name="Kautsar S.A."/>
            <person name="Yang D."/>
            <person name="Bader C.D."/>
            <person name="Teijaro C.N."/>
            <person name="Fluegel L."/>
            <person name="Davis C.M."/>
            <person name="Simpson J.R."/>
            <person name="Lauterbach L."/>
            <person name="Steele A.D."/>
            <person name="Gui C."/>
            <person name="Meng S."/>
            <person name="Li G."/>
            <person name="Viehrig K."/>
            <person name="Ye F."/>
            <person name="Su P."/>
            <person name="Kiefer A.F."/>
            <person name="Nichols A."/>
            <person name="Cepeda A.J."/>
            <person name="Yan W."/>
            <person name="Fan B."/>
            <person name="Jiang Y."/>
            <person name="Adhikari A."/>
            <person name="Zheng C.-J."/>
            <person name="Schuster L."/>
            <person name="Cowan T.M."/>
            <person name="Smanski M.J."/>
            <person name="Chevrette M.G."/>
            <person name="De Carvalho L.P.S."/>
            <person name="Shen B."/>
        </authorList>
    </citation>
    <scope>NUCLEOTIDE SEQUENCE [LARGE SCALE GENOMIC DNA]</scope>
    <source>
        <strain evidence="3 4">NPDC048946</strain>
    </source>
</reference>
<organism evidence="3 4">
    <name type="scientific">Streptodolium elevatio</name>
    <dbReference type="NCBI Taxonomy" id="3157996"/>
    <lineage>
        <taxon>Bacteria</taxon>
        <taxon>Bacillati</taxon>
        <taxon>Actinomycetota</taxon>
        <taxon>Actinomycetes</taxon>
        <taxon>Kitasatosporales</taxon>
        <taxon>Streptomycetaceae</taxon>
        <taxon>Streptodolium</taxon>
    </lineage>
</organism>
<dbReference type="Proteomes" id="UP001551482">
    <property type="component" value="Unassembled WGS sequence"/>
</dbReference>
<keyword evidence="2" id="KW-0472">Membrane</keyword>
<evidence type="ECO:0000256" key="1">
    <source>
        <dbReference type="SAM" id="MobiDB-lite"/>
    </source>
</evidence>
<feature type="region of interest" description="Disordered" evidence="1">
    <location>
        <begin position="23"/>
        <end position="43"/>
    </location>
</feature>
<dbReference type="EMBL" id="JBEZFP010000018">
    <property type="protein sequence ID" value="MEU8133800.1"/>
    <property type="molecule type" value="Genomic_DNA"/>
</dbReference>
<feature type="transmembrane region" description="Helical" evidence="2">
    <location>
        <begin position="52"/>
        <end position="74"/>
    </location>
</feature>
<accession>A0ABV3DDH1</accession>
<sequence>MPEHPRSDEGDSTFERGLPGALRAASDDFPAPSADLVGRGHRRGRGLRRTRNLRIGVAATVLTAAVLGGTYAVVGTVGDGGEPTSLAAPVPSAPALASDPASAEVPPVDGATMLANLKSLLPPGGSFSEENSRGTAREPGAPYGGGSAGLIYRNADGTSGVGVSVARDGGGGVCPPIQVAPHSECASETLPDGSTLVSSKSFTYPSKNTGQKYWYAVMTYPNGVSVSVGVYGGGGEKATTSPVAPILTIDQIKAAAKSGTWAAAAASVASQTPVPPAPPAGASGNDILALLRTFAPQGAAVTNEFGQIGHASMVVDDGKGKSAVGINVQRNMTQALAGLFSCGGLGEGSISCTQRTLGDGSELLLIKRPSEKGGSAQAWTADLLRPDGRRVVVSAINSVSEAASPTRSAPALSLPQLEAVVTDARWLDLV</sequence>
<proteinExistence type="predicted"/>
<gene>
    <name evidence="3" type="ORF">AB0C36_09855</name>
</gene>
<evidence type="ECO:0000256" key="2">
    <source>
        <dbReference type="SAM" id="Phobius"/>
    </source>
</evidence>
<keyword evidence="4" id="KW-1185">Reference proteome</keyword>
<feature type="region of interest" description="Disordered" evidence="1">
    <location>
        <begin position="122"/>
        <end position="142"/>
    </location>
</feature>
<evidence type="ECO:0000313" key="3">
    <source>
        <dbReference type="EMBL" id="MEU8133800.1"/>
    </source>
</evidence>
<evidence type="ECO:0000313" key="4">
    <source>
        <dbReference type="Proteomes" id="UP001551482"/>
    </source>
</evidence>